<keyword evidence="5" id="KW-0539">Nucleus</keyword>
<keyword evidence="4" id="KW-0804">Transcription</keyword>
<evidence type="ECO:0000313" key="7">
    <source>
        <dbReference type="EMBL" id="KAH7079792.1"/>
    </source>
</evidence>
<dbReference type="PANTHER" id="PTHR31845:SF37">
    <property type="entry name" value="TRANSCRIPTION FACTOR DOMAIN-CONTAINING PROTEIN"/>
    <property type="match status" value="1"/>
</dbReference>
<feature type="compositionally biased region" description="Polar residues" evidence="6">
    <location>
        <begin position="527"/>
        <end position="555"/>
    </location>
</feature>
<feature type="compositionally biased region" description="Low complexity" evidence="6">
    <location>
        <begin position="556"/>
        <end position="570"/>
    </location>
</feature>
<dbReference type="AlphaFoldDB" id="A0A8K0QYM8"/>
<evidence type="ECO:0000256" key="6">
    <source>
        <dbReference type="SAM" id="MobiDB-lite"/>
    </source>
</evidence>
<dbReference type="GO" id="GO:0000976">
    <property type="term" value="F:transcription cis-regulatory region binding"/>
    <property type="evidence" value="ECO:0007669"/>
    <property type="project" value="TreeGrafter"/>
</dbReference>
<dbReference type="Proteomes" id="UP000813461">
    <property type="component" value="Unassembled WGS sequence"/>
</dbReference>
<evidence type="ECO:0000256" key="1">
    <source>
        <dbReference type="ARBA" id="ARBA00004123"/>
    </source>
</evidence>
<evidence type="ECO:0000256" key="5">
    <source>
        <dbReference type="ARBA" id="ARBA00023242"/>
    </source>
</evidence>
<dbReference type="OrthoDB" id="5226580at2759"/>
<comment type="subcellular location">
    <subcellularLocation>
        <location evidence="1">Nucleus</location>
    </subcellularLocation>
</comment>
<dbReference type="InterPro" id="IPR051089">
    <property type="entry name" value="prtT"/>
</dbReference>
<gene>
    <name evidence="7" type="ORF">FB567DRAFT_562856</name>
</gene>
<comment type="caution">
    <text evidence="7">The sequence shown here is derived from an EMBL/GenBank/DDBJ whole genome shotgun (WGS) entry which is preliminary data.</text>
</comment>
<proteinExistence type="predicted"/>
<name>A0A8K0QYM8_9PLEO</name>
<evidence type="ECO:0000256" key="3">
    <source>
        <dbReference type="ARBA" id="ARBA00023125"/>
    </source>
</evidence>
<accession>A0A8K0QYM8</accession>
<keyword evidence="3" id="KW-0238">DNA-binding</keyword>
<dbReference type="EMBL" id="JAGMVJ010000016">
    <property type="protein sequence ID" value="KAH7079792.1"/>
    <property type="molecule type" value="Genomic_DNA"/>
</dbReference>
<evidence type="ECO:0000256" key="2">
    <source>
        <dbReference type="ARBA" id="ARBA00023015"/>
    </source>
</evidence>
<organism evidence="7 8">
    <name type="scientific">Paraphoma chrysanthemicola</name>
    <dbReference type="NCBI Taxonomy" id="798071"/>
    <lineage>
        <taxon>Eukaryota</taxon>
        <taxon>Fungi</taxon>
        <taxon>Dikarya</taxon>
        <taxon>Ascomycota</taxon>
        <taxon>Pezizomycotina</taxon>
        <taxon>Dothideomycetes</taxon>
        <taxon>Pleosporomycetidae</taxon>
        <taxon>Pleosporales</taxon>
        <taxon>Pleosporineae</taxon>
        <taxon>Phaeosphaeriaceae</taxon>
        <taxon>Paraphoma</taxon>
    </lineage>
</organism>
<protein>
    <recommendedName>
        <fullName evidence="9">Transcription factor domain-containing protein</fullName>
    </recommendedName>
</protein>
<dbReference type="GO" id="GO:0000981">
    <property type="term" value="F:DNA-binding transcription factor activity, RNA polymerase II-specific"/>
    <property type="evidence" value="ECO:0007669"/>
    <property type="project" value="TreeGrafter"/>
</dbReference>
<dbReference type="GO" id="GO:0005634">
    <property type="term" value="C:nucleus"/>
    <property type="evidence" value="ECO:0007669"/>
    <property type="project" value="UniProtKB-SubCell"/>
</dbReference>
<keyword evidence="2" id="KW-0805">Transcription regulation</keyword>
<evidence type="ECO:0000256" key="4">
    <source>
        <dbReference type="ARBA" id="ARBA00023163"/>
    </source>
</evidence>
<reference evidence="7" key="1">
    <citation type="journal article" date="2021" name="Nat. Commun.">
        <title>Genetic determinants of endophytism in the Arabidopsis root mycobiome.</title>
        <authorList>
            <person name="Mesny F."/>
            <person name="Miyauchi S."/>
            <person name="Thiergart T."/>
            <person name="Pickel B."/>
            <person name="Atanasova L."/>
            <person name="Karlsson M."/>
            <person name="Huettel B."/>
            <person name="Barry K.W."/>
            <person name="Haridas S."/>
            <person name="Chen C."/>
            <person name="Bauer D."/>
            <person name="Andreopoulos W."/>
            <person name="Pangilinan J."/>
            <person name="LaButti K."/>
            <person name="Riley R."/>
            <person name="Lipzen A."/>
            <person name="Clum A."/>
            <person name="Drula E."/>
            <person name="Henrissat B."/>
            <person name="Kohler A."/>
            <person name="Grigoriev I.V."/>
            <person name="Martin F.M."/>
            <person name="Hacquard S."/>
        </authorList>
    </citation>
    <scope>NUCLEOTIDE SEQUENCE</scope>
    <source>
        <strain evidence="7">MPI-SDFR-AT-0120</strain>
    </source>
</reference>
<dbReference type="PANTHER" id="PTHR31845">
    <property type="entry name" value="FINGER DOMAIN PROTEIN, PUTATIVE-RELATED"/>
    <property type="match status" value="1"/>
</dbReference>
<dbReference type="CDD" id="cd12148">
    <property type="entry name" value="fungal_TF_MHR"/>
    <property type="match status" value="1"/>
</dbReference>
<keyword evidence="8" id="KW-1185">Reference proteome</keyword>
<evidence type="ECO:0000313" key="8">
    <source>
        <dbReference type="Proteomes" id="UP000813461"/>
    </source>
</evidence>
<sequence length="646" mass="72317">MSLAPPEGGSAKSASAAQLLSKTCQNCFSLKIRCDRTQRQDVQDLLRLQRSGPIVQQPLPEDSAVGTSPEDDGDVVDEDIVSIERAETLVEVYKTDMMPHFPFIIVPPYVSGGELRHTKPFLFLAIISVACFHDLNTQDKLCRRFGSMLHEKVTLGGDDCLQLEYLQGLLIVLAWNQYHHRSKYYTQYLQLAISIAVDMRLDRKPMRPKPVNAGSKRDPIAEKVGTQTWGAEEQRAAAGIFYISSTISKLLDKLNTFPCTPSIEEGTLALGETAEYRTDKDLYHVIRLQRIIENIESIASATGPDADAHAAYLRVRSELEEFRVHLISDVSDSHLLFMQFHTAKLFLYQVAFFERNLQQSPSLHLNILSEGLEGAKSFLDLYLWLPPKSEMNLTNSEWIQLSFGVTLAAKFAIISKEPGVEPLTRDLRHRLNIDHVFRHLALRIGALVGRAGEGNKQKDIFFHYEQRVRKIQKWYERMIRATGADSPAAQPAVLPPRSASNSHQSTSPSQQHGPYSHPPSATPSHVPMSTTFSHQQPQRQSQPITYPQDTTPTSAYQHPPQQYHPQQLQPQQPIAAVGMAPMTTYSSYSPVPTIAYPDLMNAPGWDNIFSIPMEHDALIFDVSQGYGLGMASPPSDVSTWDSPPPQ</sequence>
<feature type="region of interest" description="Disordered" evidence="6">
    <location>
        <begin position="485"/>
        <end position="570"/>
    </location>
</feature>
<feature type="compositionally biased region" description="Polar residues" evidence="6">
    <location>
        <begin position="498"/>
        <end position="513"/>
    </location>
</feature>
<evidence type="ECO:0008006" key="9">
    <source>
        <dbReference type="Google" id="ProtNLM"/>
    </source>
</evidence>